<dbReference type="InterPro" id="IPR050624">
    <property type="entry name" value="HTH-type_Tx_Regulator"/>
</dbReference>
<dbReference type="GO" id="GO:0003677">
    <property type="term" value="F:DNA binding"/>
    <property type="evidence" value="ECO:0007669"/>
    <property type="project" value="UniProtKB-UniRule"/>
</dbReference>
<protein>
    <submittedName>
        <fullName evidence="4">AcrR family transcriptional regulator</fullName>
    </submittedName>
</protein>
<dbReference type="EMBL" id="AP024169">
    <property type="protein sequence ID" value="BCN29311.1"/>
    <property type="molecule type" value="Genomic_DNA"/>
</dbReference>
<evidence type="ECO:0000259" key="3">
    <source>
        <dbReference type="PROSITE" id="PS50977"/>
    </source>
</evidence>
<organism evidence="4 5">
    <name type="scientific">Anaeromicropila herbilytica</name>
    <dbReference type="NCBI Taxonomy" id="2785025"/>
    <lineage>
        <taxon>Bacteria</taxon>
        <taxon>Bacillati</taxon>
        <taxon>Bacillota</taxon>
        <taxon>Clostridia</taxon>
        <taxon>Lachnospirales</taxon>
        <taxon>Lachnospiraceae</taxon>
        <taxon>Anaeromicropila</taxon>
    </lineage>
</organism>
<evidence type="ECO:0000256" key="1">
    <source>
        <dbReference type="ARBA" id="ARBA00023125"/>
    </source>
</evidence>
<sequence>MRKKDDEKKNCIKSAVMKLMLEEGFQGTSVSKIAKTAGVSPATVYIYYENKDAMLREIYKEYAEDTYQYLLDSLSLDMSGKEITAELIRRYYIFIIEHEEVFHFIEQYSSCPILHSSCGAMKGLSDLNNLLTDLKKREILNNYSNDNLYAILFSPVKFIAKKHDSSEIASERLEELISMVQRLILKD</sequence>
<dbReference type="SUPFAM" id="SSF46689">
    <property type="entry name" value="Homeodomain-like"/>
    <property type="match status" value="1"/>
</dbReference>
<accession>A0A7R7EII3</accession>
<proteinExistence type="predicted"/>
<dbReference type="Proteomes" id="UP000595897">
    <property type="component" value="Chromosome"/>
</dbReference>
<dbReference type="Pfam" id="PF00440">
    <property type="entry name" value="TetR_N"/>
    <property type="match status" value="1"/>
</dbReference>
<name>A0A7R7EII3_9FIRM</name>
<dbReference type="KEGG" id="ahb:bsdtb5_06060"/>
<dbReference type="Gene3D" id="1.10.357.10">
    <property type="entry name" value="Tetracycline Repressor, domain 2"/>
    <property type="match status" value="1"/>
</dbReference>
<dbReference type="PANTHER" id="PTHR43479">
    <property type="entry name" value="ACREF/ENVCD OPERON REPRESSOR-RELATED"/>
    <property type="match status" value="1"/>
</dbReference>
<dbReference type="PRINTS" id="PR00455">
    <property type="entry name" value="HTHTETR"/>
</dbReference>
<dbReference type="PROSITE" id="PS50977">
    <property type="entry name" value="HTH_TETR_2"/>
    <property type="match status" value="1"/>
</dbReference>
<dbReference type="InterPro" id="IPR001647">
    <property type="entry name" value="HTH_TetR"/>
</dbReference>
<dbReference type="AlphaFoldDB" id="A0A7R7EII3"/>
<dbReference type="RefSeq" id="WP_271714594.1">
    <property type="nucleotide sequence ID" value="NZ_AP024169.1"/>
</dbReference>
<evidence type="ECO:0000313" key="5">
    <source>
        <dbReference type="Proteomes" id="UP000595897"/>
    </source>
</evidence>
<gene>
    <name evidence="4" type="ORF">bsdtb5_06060</name>
</gene>
<feature type="DNA-binding region" description="H-T-H motif" evidence="2">
    <location>
        <begin position="29"/>
        <end position="48"/>
    </location>
</feature>
<evidence type="ECO:0000256" key="2">
    <source>
        <dbReference type="PROSITE-ProRule" id="PRU00335"/>
    </source>
</evidence>
<feature type="domain" description="HTH tetR-type" evidence="3">
    <location>
        <begin position="6"/>
        <end position="66"/>
    </location>
</feature>
<keyword evidence="1 2" id="KW-0238">DNA-binding</keyword>
<keyword evidence="5" id="KW-1185">Reference proteome</keyword>
<evidence type="ECO:0000313" key="4">
    <source>
        <dbReference type="EMBL" id="BCN29311.1"/>
    </source>
</evidence>
<reference evidence="4 5" key="1">
    <citation type="submission" date="2020-11" db="EMBL/GenBank/DDBJ databases">
        <title>Draft genome sequencing of a Lachnospiraceae strain isolated from anoxic soil subjected to BSD treatment.</title>
        <authorList>
            <person name="Uek A."/>
            <person name="Tonouchi A."/>
        </authorList>
    </citation>
    <scope>NUCLEOTIDE SEQUENCE [LARGE SCALE GENOMIC DNA]</scope>
    <source>
        <strain evidence="4 5">TB5</strain>
    </source>
</reference>
<dbReference type="PANTHER" id="PTHR43479:SF11">
    <property type="entry name" value="ACREF_ENVCD OPERON REPRESSOR-RELATED"/>
    <property type="match status" value="1"/>
</dbReference>
<dbReference type="InterPro" id="IPR009057">
    <property type="entry name" value="Homeodomain-like_sf"/>
</dbReference>